<keyword evidence="2 7" id="KW-0812">Transmembrane</keyword>
<evidence type="ECO:0000256" key="6">
    <source>
        <dbReference type="SAM" id="MobiDB-lite"/>
    </source>
</evidence>
<dbReference type="AlphaFoldDB" id="A0A6A7BBI6"/>
<dbReference type="InterPro" id="IPR049326">
    <property type="entry name" value="Rhodopsin_dom_fungi"/>
</dbReference>
<comment type="subcellular location">
    <subcellularLocation>
        <location evidence="1">Membrane</location>
        <topology evidence="1">Multi-pass membrane protein</topology>
    </subcellularLocation>
</comment>
<feature type="region of interest" description="Disordered" evidence="6">
    <location>
        <begin position="304"/>
        <end position="332"/>
    </location>
</feature>
<evidence type="ECO:0000256" key="1">
    <source>
        <dbReference type="ARBA" id="ARBA00004141"/>
    </source>
</evidence>
<feature type="transmembrane region" description="Helical" evidence="7">
    <location>
        <begin position="227"/>
        <end position="249"/>
    </location>
</feature>
<feature type="transmembrane region" description="Helical" evidence="7">
    <location>
        <begin position="62"/>
        <end position="87"/>
    </location>
</feature>
<feature type="compositionally biased region" description="Polar residues" evidence="6">
    <location>
        <begin position="317"/>
        <end position="328"/>
    </location>
</feature>
<evidence type="ECO:0000256" key="7">
    <source>
        <dbReference type="SAM" id="Phobius"/>
    </source>
</evidence>
<evidence type="ECO:0000313" key="10">
    <source>
        <dbReference type="Proteomes" id="UP000799423"/>
    </source>
</evidence>
<dbReference type="PANTHER" id="PTHR33048">
    <property type="entry name" value="PTH11-LIKE INTEGRAL MEMBRANE PROTEIN (AFU_ORTHOLOGUE AFUA_5G11245)"/>
    <property type="match status" value="1"/>
</dbReference>
<feature type="transmembrane region" description="Helical" evidence="7">
    <location>
        <begin position="28"/>
        <end position="50"/>
    </location>
</feature>
<protein>
    <recommendedName>
        <fullName evidence="8">Rhodopsin domain-containing protein</fullName>
    </recommendedName>
</protein>
<feature type="transmembrane region" description="Helical" evidence="7">
    <location>
        <begin position="261"/>
        <end position="286"/>
    </location>
</feature>
<dbReference type="InterPro" id="IPR052337">
    <property type="entry name" value="SAT4-like"/>
</dbReference>
<feature type="domain" description="Rhodopsin" evidence="8">
    <location>
        <begin position="47"/>
        <end position="291"/>
    </location>
</feature>
<dbReference type="Pfam" id="PF20684">
    <property type="entry name" value="Fung_rhodopsin"/>
    <property type="match status" value="1"/>
</dbReference>
<keyword evidence="10" id="KW-1185">Reference proteome</keyword>
<evidence type="ECO:0000256" key="4">
    <source>
        <dbReference type="ARBA" id="ARBA00023136"/>
    </source>
</evidence>
<name>A0A6A7BBI6_9PLEO</name>
<dbReference type="PANTHER" id="PTHR33048:SF129">
    <property type="entry name" value="INTEGRAL MEMBRANE PROTEIN-RELATED"/>
    <property type="match status" value="1"/>
</dbReference>
<gene>
    <name evidence="9" type="ORF">T440DRAFT_393792</name>
</gene>
<accession>A0A6A7BBI6</accession>
<dbReference type="GO" id="GO:0016020">
    <property type="term" value="C:membrane"/>
    <property type="evidence" value="ECO:0007669"/>
    <property type="project" value="UniProtKB-SubCell"/>
</dbReference>
<dbReference type="OrthoDB" id="5401779at2759"/>
<dbReference type="Proteomes" id="UP000799423">
    <property type="component" value="Unassembled WGS sequence"/>
</dbReference>
<evidence type="ECO:0000256" key="3">
    <source>
        <dbReference type="ARBA" id="ARBA00022989"/>
    </source>
</evidence>
<evidence type="ECO:0000256" key="5">
    <source>
        <dbReference type="ARBA" id="ARBA00038359"/>
    </source>
</evidence>
<evidence type="ECO:0000259" key="8">
    <source>
        <dbReference type="Pfam" id="PF20684"/>
    </source>
</evidence>
<dbReference type="EMBL" id="MU006300">
    <property type="protein sequence ID" value="KAF2852107.1"/>
    <property type="molecule type" value="Genomic_DNA"/>
</dbReference>
<comment type="similarity">
    <text evidence="5">Belongs to the SAT4 family.</text>
</comment>
<evidence type="ECO:0000313" key="9">
    <source>
        <dbReference type="EMBL" id="KAF2852107.1"/>
    </source>
</evidence>
<organism evidence="9 10">
    <name type="scientific">Plenodomus tracheiphilus IPT5</name>
    <dbReference type="NCBI Taxonomy" id="1408161"/>
    <lineage>
        <taxon>Eukaryota</taxon>
        <taxon>Fungi</taxon>
        <taxon>Dikarya</taxon>
        <taxon>Ascomycota</taxon>
        <taxon>Pezizomycotina</taxon>
        <taxon>Dothideomycetes</taxon>
        <taxon>Pleosporomycetidae</taxon>
        <taxon>Pleosporales</taxon>
        <taxon>Pleosporineae</taxon>
        <taxon>Leptosphaeriaceae</taxon>
        <taxon>Plenodomus</taxon>
    </lineage>
</organism>
<keyword evidence="3 7" id="KW-1133">Transmembrane helix</keyword>
<feature type="transmembrane region" description="Helical" evidence="7">
    <location>
        <begin position="193"/>
        <end position="211"/>
    </location>
</feature>
<feature type="transmembrane region" description="Helical" evidence="7">
    <location>
        <begin position="117"/>
        <end position="138"/>
    </location>
</feature>
<proteinExistence type="inferred from homology"/>
<reference evidence="9" key="1">
    <citation type="submission" date="2020-01" db="EMBL/GenBank/DDBJ databases">
        <authorList>
            <consortium name="DOE Joint Genome Institute"/>
            <person name="Haridas S."/>
            <person name="Albert R."/>
            <person name="Binder M."/>
            <person name="Bloem J."/>
            <person name="Labutti K."/>
            <person name="Salamov A."/>
            <person name="Andreopoulos B."/>
            <person name="Baker S.E."/>
            <person name="Barry K."/>
            <person name="Bills G."/>
            <person name="Bluhm B.H."/>
            <person name="Cannon C."/>
            <person name="Castanera R."/>
            <person name="Culley D.E."/>
            <person name="Daum C."/>
            <person name="Ezra D."/>
            <person name="Gonzalez J.B."/>
            <person name="Henrissat B."/>
            <person name="Kuo A."/>
            <person name="Liang C."/>
            <person name="Lipzen A."/>
            <person name="Lutzoni F."/>
            <person name="Magnuson J."/>
            <person name="Mondo S."/>
            <person name="Nolan M."/>
            <person name="Ohm R."/>
            <person name="Pangilinan J."/>
            <person name="Park H.-J."/>
            <person name="Ramirez L."/>
            <person name="Alfaro M."/>
            <person name="Sun H."/>
            <person name="Tritt A."/>
            <person name="Yoshinaga Y."/>
            <person name="Zwiers L.-H."/>
            <person name="Turgeon B.G."/>
            <person name="Goodwin S.B."/>
            <person name="Spatafora J.W."/>
            <person name="Crous P.W."/>
            <person name="Grigoriev I.V."/>
        </authorList>
    </citation>
    <scope>NUCLEOTIDE SEQUENCE</scope>
    <source>
        <strain evidence="9">IPT5</strain>
    </source>
</reference>
<sequence>MTSRFPTAAEFASFPPPNYVDPITRRPLALGVLIPMTVLVITSISCRFYSRTVLVRTLGWDDWVMLLAAILSVSCNIMVIISMSPIYQMGYHLWDIKPEILYGTITASKQMGMATQLLFTAIVTLMKVAILLTYLRIFPSRLNKWFCRIMFAYTISMGLVAFFITLFQCTPVSTYWEIFRHIETAKCLNIRAIYYFHAAQNTLSDFVIFLWPAKDLLSVKISLRQRITLTCMFSLGVIVCIAGSLRIYYTSLYLDSYDVFWYGATSFIVMSVESGVGVACGCLPGCKPLMNHLFPRIFANSTQNSYPRPSAQDRVRQLQTGSSSQKSGANERDAYPLKSLAEDETGFVIPTQWQNNTLERPTALQPSLLRQGLRAFNLSGTEDSVRGLKELDSISDASSDLIILQRGSAHGRP</sequence>
<evidence type="ECO:0000256" key="2">
    <source>
        <dbReference type="ARBA" id="ARBA00022692"/>
    </source>
</evidence>
<keyword evidence="4 7" id="KW-0472">Membrane</keyword>
<feature type="transmembrane region" description="Helical" evidence="7">
    <location>
        <begin position="150"/>
        <end position="173"/>
    </location>
</feature>